<feature type="region of interest" description="Disordered" evidence="1">
    <location>
        <begin position="360"/>
        <end position="394"/>
    </location>
</feature>
<dbReference type="PROSITE" id="PS50033">
    <property type="entry name" value="UBX"/>
    <property type="match status" value="1"/>
</dbReference>
<keyword evidence="5" id="KW-1185">Reference proteome</keyword>
<reference evidence="4 5" key="2">
    <citation type="submission" date="2024-03" db="EMBL/GenBank/DDBJ databases">
        <title>Complete genome sequence of the green alga Chloropicon roscoffensis RCC1871.</title>
        <authorList>
            <person name="Lemieux C."/>
            <person name="Pombert J.-F."/>
            <person name="Otis C."/>
            <person name="Turmel M."/>
        </authorList>
    </citation>
    <scope>NUCLEOTIDE SEQUENCE [LARGE SCALE GENOMIC DNA]</scope>
    <source>
        <strain evidence="4 5">RCC1871</strain>
    </source>
</reference>
<evidence type="ECO:0000313" key="5">
    <source>
        <dbReference type="Proteomes" id="UP001472866"/>
    </source>
</evidence>
<dbReference type="Gene3D" id="3.10.20.90">
    <property type="entry name" value="Phosphatidylinositol 3-kinase Catalytic Subunit, Chain A, domain 1"/>
    <property type="match status" value="1"/>
</dbReference>
<dbReference type="Pfam" id="PF00789">
    <property type="entry name" value="UBX"/>
    <property type="match status" value="1"/>
</dbReference>
<dbReference type="SUPFAM" id="SSF46934">
    <property type="entry name" value="UBA-like"/>
    <property type="match status" value="1"/>
</dbReference>
<feature type="domain" description="UBX" evidence="2">
    <location>
        <begin position="414"/>
        <end position="498"/>
    </location>
</feature>
<evidence type="ECO:0000313" key="3">
    <source>
        <dbReference type="EMBL" id="CAE0193468.1"/>
    </source>
</evidence>
<organism evidence="3">
    <name type="scientific">Chloropicon roscoffensis</name>
    <dbReference type="NCBI Taxonomy" id="1461544"/>
    <lineage>
        <taxon>Eukaryota</taxon>
        <taxon>Viridiplantae</taxon>
        <taxon>Chlorophyta</taxon>
        <taxon>Chloropicophyceae</taxon>
        <taxon>Chloropicales</taxon>
        <taxon>Chloropicaceae</taxon>
        <taxon>Chloropicon</taxon>
    </lineage>
</organism>
<dbReference type="Gene3D" id="1.10.8.10">
    <property type="entry name" value="DNA helicase RuvA subunit, C-terminal domain"/>
    <property type="match status" value="1"/>
</dbReference>
<sequence length="502" mass="55176">MEGAERDEALSTFIAVTGAPYERAREVLDTNDWDLQRALNTHLEVQQHTTSNTAGVAAQRTQQQSSVAAGLQGGNVIDLADDIMDEISLQRRRGGVEANAPPIQTQPLQSRLSANEGEVLDLDAEDANERSEANRSAGAANAVDADRNFIEEQLLKQALEESLQTVTQQHSVANAVGEEAQGMDEDLTGPSSSAVAGSVKRVKGAARNLPMPQTGATGTATHLGQFSSVDDGPSRMEADNHFGVLHDSPHVSHNLQRSNSYSSQNNSSQDKDMVDSTMADAQHSAPTTTRNAEGEDIILPDGVNAEEAKMLEAAMFGIPYQGPVTQTPSYRDTISSSSMNPEVRAQRQIRMEQDRAFHASLRADQEKEAVKRREEEEKKRKLQEEVDQKRKEVERKEQMLAKIQAELSEEPEGPAEDVVNVMIRLPDGSRLSRKFLKQSPVRLLFHFVDYAILTDKAALEMTPGGYKLSTQFPRKTITDSETNTLEDVGLVNKQEALFMEKI</sequence>
<dbReference type="SUPFAM" id="SSF54236">
    <property type="entry name" value="Ubiquitin-like"/>
    <property type="match status" value="1"/>
</dbReference>
<evidence type="ECO:0000313" key="4">
    <source>
        <dbReference type="EMBL" id="WZN60492.1"/>
    </source>
</evidence>
<reference evidence="3" key="1">
    <citation type="submission" date="2021-01" db="EMBL/GenBank/DDBJ databases">
        <authorList>
            <person name="Corre E."/>
            <person name="Pelletier E."/>
            <person name="Niang G."/>
            <person name="Scheremetjew M."/>
            <person name="Finn R."/>
            <person name="Kale V."/>
            <person name="Holt S."/>
            <person name="Cochrane G."/>
            <person name="Meng A."/>
            <person name="Brown T."/>
            <person name="Cohen L."/>
        </authorList>
    </citation>
    <scope>NUCLEOTIDE SEQUENCE</scope>
    <source>
        <strain evidence="3">RCC1871</strain>
    </source>
</reference>
<dbReference type="EMBL" id="CP151503">
    <property type="protein sequence ID" value="WZN60492.1"/>
    <property type="molecule type" value="Genomic_DNA"/>
</dbReference>
<dbReference type="PANTHER" id="PTHR23322:SF93">
    <property type="entry name" value="UBX DOMAIN-CONTAINING PROTEIN 8"/>
    <property type="match status" value="1"/>
</dbReference>
<feature type="region of interest" description="Disordered" evidence="1">
    <location>
        <begin position="209"/>
        <end position="292"/>
    </location>
</feature>
<feature type="compositionally biased region" description="Polar residues" evidence="1">
    <location>
        <begin position="214"/>
        <end position="228"/>
    </location>
</feature>
<protein>
    <submittedName>
        <fullName evidence="4">UBX domain-containing protein</fullName>
    </submittedName>
</protein>
<dbReference type="SMART" id="SM00166">
    <property type="entry name" value="UBX"/>
    <property type="match status" value="1"/>
</dbReference>
<accession>A0A7S3FQI8</accession>
<name>A0A7S3FQI8_9CHLO</name>
<dbReference type="AlphaFoldDB" id="A0A7S3FQI8"/>
<dbReference type="InterPro" id="IPR001012">
    <property type="entry name" value="UBX_dom"/>
</dbReference>
<dbReference type="PANTHER" id="PTHR23322">
    <property type="entry name" value="FAS-ASSOCIATED PROTEIN"/>
    <property type="match status" value="1"/>
</dbReference>
<feature type="compositionally biased region" description="Low complexity" evidence="1">
    <location>
        <begin position="256"/>
        <end position="268"/>
    </location>
</feature>
<dbReference type="InterPro" id="IPR009060">
    <property type="entry name" value="UBA-like_sf"/>
</dbReference>
<dbReference type="InterPro" id="IPR050730">
    <property type="entry name" value="UBX_domain-protein"/>
</dbReference>
<dbReference type="Proteomes" id="UP001472866">
    <property type="component" value="Chromosome 03"/>
</dbReference>
<dbReference type="Pfam" id="PF14555">
    <property type="entry name" value="UBA_4"/>
    <property type="match status" value="1"/>
</dbReference>
<dbReference type="CDD" id="cd01767">
    <property type="entry name" value="UBX"/>
    <property type="match status" value="1"/>
</dbReference>
<evidence type="ECO:0000259" key="2">
    <source>
        <dbReference type="PROSITE" id="PS50033"/>
    </source>
</evidence>
<gene>
    <name evidence="3" type="ORF">CROS1456_LOCUS6558</name>
    <name evidence="4" type="ORF">HKI87_03g20260</name>
</gene>
<proteinExistence type="predicted"/>
<dbReference type="InterPro" id="IPR029071">
    <property type="entry name" value="Ubiquitin-like_domsf"/>
</dbReference>
<evidence type="ECO:0000256" key="1">
    <source>
        <dbReference type="SAM" id="MobiDB-lite"/>
    </source>
</evidence>
<dbReference type="GO" id="GO:0043130">
    <property type="term" value="F:ubiquitin binding"/>
    <property type="evidence" value="ECO:0007669"/>
    <property type="project" value="TreeGrafter"/>
</dbReference>
<dbReference type="EMBL" id="HBHZ01008483">
    <property type="protein sequence ID" value="CAE0193468.1"/>
    <property type="molecule type" value="Transcribed_RNA"/>
</dbReference>
<dbReference type="CDD" id="cd14348">
    <property type="entry name" value="UBA_p47"/>
    <property type="match status" value="1"/>
</dbReference>